<dbReference type="PANTHER" id="PTHR33321">
    <property type="match status" value="1"/>
</dbReference>
<feature type="signal peptide" evidence="1">
    <location>
        <begin position="1"/>
        <end position="23"/>
    </location>
</feature>
<keyword evidence="3" id="KW-1185">Reference proteome</keyword>
<evidence type="ECO:0000313" key="2">
    <source>
        <dbReference type="EMBL" id="ONK81908.1"/>
    </source>
</evidence>
<dbReference type="InterPro" id="IPR007541">
    <property type="entry name" value="Uncharacterised_BSP"/>
</dbReference>
<dbReference type="AlphaFoldDB" id="A0A5P1FUJ3"/>
<protein>
    <submittedName>
        <fullName evidence="2">Uncharacterized protein</fullName>
    </submittedName>
</protein>
<gene>
    <name evidence="2" type="ORF">A4U43_C01F34160</name>
</gene>
<feature type="chain" id="PRO_5024351889" evidence="1">
    <location>
        <begin position="24"/>
        <end position="231"/>
    </location>
</feature>
<evidence type="ECO:0000256" key="1">
    <source>
        <dbReference type="SAM" id="SignalP"/>
    </source>
</evidence>
<dbReference type="Proteomes" id="UP000243459">
    <property type="component" value="Chromosome 1"/>
</dbReference>
<name>A0A5P1FUJ3_ASPOF</name>
<dbReference type="OMA" id="SAITHVW"/>
<dbReference type="Gramene" id="ONK81908">
    <property type="protein sequence ID" value="ONK81908"/>
    <property type="gene ID" value="A4U43_C01F34160"/>
</dbReference>
<dbReference type="Pfam" id="PF04450">
    <property type="entry name" value="BSP"/>
    <property type="match status" value="1"/>
</dbReference>
<dbReference type="PANTHER" id="PTHR33321:SF12">
    <property type="entry name" value="PLANT BASIC SECRETORY PROTEIN (BSP) FAMILY PROTEIN"/>
    <property type="match status" value="1"/>
</dbReference>
<reference evidence="3" key="1">
    <citation type="journal article" date="2017" name="Nat. Commun.">
        <title>The asparagus genome sheds light on the origin and evolution of a young Y chromosome.</title>
        <authorList>
            <person name="Harkess A."/>
            <person name="Zhou J."/>
            <person name="Xu C."/>
            <person name="Bowers J.E."/>
            <person name="Van der Hulst R."/>
            <person name="Ayyampalayam S."/>
            <person name="Mercati F."/>
            <person name="Riccardi P."/>
            <person name="McKain M.R."/>
            <person name="Kakrana A."/>
            <person name="Tang H."/>
            <person name="Ray J."/>
            <person name="Groenendijk J."/>
            <person name="Arikit S."/>
            <person name="Mathioni S.M."/>
            <person name="Nakano M."/>
            <person name="Shan H."/>
            <person name="Telgmann-Rauber A."/>
            <person name="Kanno A."/>
            <person name="Yue Z."/>
            <person name="Chen H."/>
            <person name="Li W."/>
            <person name="Chen Y."/>
            <person name="Xu X."/>
            <person name="Zhang Y."/>
            <person name="Luo S."/>
            <person name="Chen H."/>
            <person name="Gao J."/>
            <person name="Mao Z."/>
            <person name="Pires J.C."/>
            <person name="Luo M."/>
            <person name="Kudrna D."/>
            <person name="Wing R.A."/>
            <person name="Meyers B.C."/>
            <person name="Yi K."/>
            <person name="Kong H."/>
            <person name="Lavrijsen P."/>
            <person name="Sunseri F."/>
            <person name="Falavigna A."/>
            <person name="Ye Y."/>
            <person name="Leebens-Mack J.H."/>
            <person name="Chen G."/>
        </authorList>
    </citation>
    <scope>NUCLEOTIDE SEQUENCE [LARGE SCALE GENOMIC DNA]</scope>
    <source>
        <strain evidence="3">cv. DH0086</strain>
    </source>
</reference>
<organism evidence="2 3">
    <name type="scientific">Asparagus officinalis</name>
    <name type="common">Garden asparagus</name>
    <dbReference type="NCBI Taxonomy" id="4686"/>
    <lineage>
        <taxon>Eukaryota</taxon>
        <taxon>Viridiplantae</taxon>
        <taxon>Streptophyta</taxon>
        <taxon>Embryophyta</taxon>
        <taxon>Tracheophyta</taxon>
        <taxon>Spermatophyta</taxon>
        <taxon>Magnoliopsida</taxon>
        <taxon>Liliopsida</taxon>
        <taxon>Asparagales</taxon>
        <taxon>Asparagaceae</taxon>
        <taxon>Asparagoideae</taxon>
        <taxon>Asparagus</taxon>
    </lineage>
</organism>
<proteinExistence type="predicted"/>
<evidence type="ECO:0000313" key="3">
    <source>
        <dbReference type="Proteomes" id="UP000243459"/>
    </source>
</evidence>
<accession>A0A5P1FUJ3</accession>
<keyword evidence="1" id="KW-0732">Signal</keyword>
<dbReference type="OrthoDB" id="891726at2759"/>
<dbReference type="EMBL" id="CM007381">
    <property type="protein sequence ID" value="ONK81908.1"/>
    <property type="molecule type" value="Genomic_DNA"/>
</dbReference>
<sequence>MKTFTLLPLAALVAISALAPSYAVIYAASNSAIGTPGGDRFQQQVGLDYALDVLEKGSSSFWYAFAQRNETDRKNVTEITVTITQSMIGISDNVNGDIRVNSKYIGNFSGDVKEEFTGIVYYELARALQWDGQGQAPAGLLTGVADFFRLKAGYAPKQWVRFGEGMRWDEGFDVTARFLEYCDAEYEGVVVFLNSWMKFGYSANVFGECPFMLRVCLNLYVYVVCTEDIRL</sequence>